<gene>
    <name evidence="6" type="ORF">ACHAWO_006322</name>
</gene>
<reference evidence="6 7" key="1">
    <citation type="submission" date="2024-10" db="EMBL/GenBank/DDBJ databases">
        <title>Updated reference genomes for cyclostephanoid diatoms.</title>
        <authorList>
            <person name="Roberts W.R."/>
            <person name="Alverson A.J."/>
        </authorList>
    </citation>
    <scope>NUCLEOTIDE SEQUENCE [LARGE SCALE GENOMIC DNA]</scope>
    <source>
        <strain evidence="6 7">AJA010-31</strain>
    </source>
</reference>
<dbReference type="PROSITE" id="PS00134">
    <property type="entry name" value="TRYPSIN_HIS"/>
    <property type="match status" value="1"/>
</dbReference>
<sequence length="464" mass="50794">MKVTAEIAAVDLEQDEWKMEATSNVQAKRESESGNEKRKCATAYFYSFLGELSGNDIKIKSTIRYRAPLSCVGQFCGGSLIAEDVVLTAAHCQGSDYNIVVGRHDLSDESLGEAIPIDYELPHPDYDDRTTNNNFKLVFLSRPVSREYLNLATLNSQDAVPAANDSVFVMGWGDVAKEDEIQTTSNVLMGVKVKMITNEQCLSSQGSIWGYQESYQGKITSQMMCARDGDEDACQGDSGGPLVMKGRGDSSDVLVGVVSWGIGCAHKSFPGVYARVSSAYNWIKEEALEYGNESDSASNSKASKFVSSLHQKSGIRGSPEYPTTLIDEDFVSGFTFFQNGGMGTALYRNAKGRKGIVRIYNGASITTKQIDASYERYQVFLEPEIDMKEDSGICFDYTSDGGLSWNEFACHMSSSSFLNDVWYSISADSTPSQRASDLLLICLRSPETQGDVLIDSITIEGLAQ</sequence>
<keyword evidence="4" id="KW-0378">Hydrolase</keyword>
<dbReference type="GO" id="GO:0006508">
    <property type="term" value="P:proteolysis"/>
    <property type="evidence" value="ECO:0007669"/>
    <property type="project" value="UniProtKB-KW"/>
</dbReference>
<comment type="similarity">
    <text evidence="1">Belongs to the peptidase S1 family.</text>
</comment>
<dbReference type="InterPro" id="IPR050430">
    <property type="entry name" value="Peptidase_S1"/>
</dbReference>
<dbReference type="InterPro" id="IPR001314">
    <property type="entry name" value="Peptidase_S1A"/>
</dbReference>
<dbReference type="SUPFAM" id="SSF50494">
    <property type="entry name" value="Trypsin-like serine proteases"/>
    <property type="match status" value="1"/>
</dbReference>
<keyword evidence="2" id="KW-0843">Virulence</keyword>
<dbReference type="PRINTS" id="PR00722">
    <property type="entry name" value="CHYMOTRYPSIN"/>
</dbReference>
<dbReference type="Proteomes" id="UP001530400">
    <property type="component" value="Unassembled WGS sequence"/>
</dbReference>
<dbReference type="InterPro" id="IPR009003">
    <property type="entry name" value="Peptidase_S1_PA"/>
</dbReference>
<dbReference type="InterPro" id="IPR001254">
    <property type="entry name" value="Trypsin_dom"/>
</dbReference>
<comment type="caution">
    <text evidence="6">The sequence shown here is derived from an EMBL/GenBank/DDBJ whole genome shotgun (WGS) entry which is preliminary data.</text>
</comment>
<keyword evidence="4" id="KW-0720">Serine protease</keyword>
<keyword evidence="4" id="KW-0645">Protease</keyword>
<evidence type="ECO:0000256" key="3">
    <source>
        <dbReference type="ARBA" id="ARBA00023157"/>
    </source>
</evidence>
<keyword evidence="7" id="KW-1185">Reference proteome</keyword>
<evidence type="ECO:0000313" key="6">
    <source>
        <dbReference type="EMBL" id="KAL3773200.1"/>
    </source>
</evidence>
<dbReference type="GO" id="GO:0008236">
    <property type="term" value="F:serine-type peptidase activity"/>
    <property type="evidence" value="ECO:0007669"/>
    <property type="project" value="UniProtKB-KW"/>
</dbReference>
<dbReference type="FunFam" id="2.40.10.10:FF:000002">
    <property type="entry name" value="Transmembrane protease serine"/>
    <property type="match status" value="1"/>
</dbReference>
<evidence type="ECO:0000256" key="2">
    <source>
        <dbReference type="ARBA" id="ARBA00023026"/>
    </source>
</evidence>
<name>A0ABD3NB08_9STRA</name>
<dbReference type="PROSITE" id="PS50240">
    <property type="entry name" value="TRYPSIN_DOM"/>
    <property type="match status" value="1"/>
</dbReference>
<proteinExistence type="inferred from homology"/>
<organism evidence="6 7">
    <name type="scientific">Cyclotella atomus</name>
    <dbReference type="NCBI Taxonomy" id="382360"/>
    <lineage>
        <taxon>Eukaryota</taxon>
        <taxon>Sar</taxon>
        <taxon>Stramenopiles</taxon>
        <taxon>Ochrophyta</taxon>
        <taxon>Bacillariophyta</taxon>
        <taxon>Coscinodiscophyceae</taxon>
        <taxon>Thalassiosirophycidae</taxon>
        <taxon>Stephanodiscales</taxon>
        <taxon>Stephanodiscaceae</taxon>
        <taxon>Cyclotella</taxon>
    </lineage>
</organism>
<dbReference type="PROSITE" id="PS00135">
    <property type="entry name" value="TRYPSIN_SER"/>
    <property type="match status" value="1"/>
</dbReference>
<evidence type="ECO:0000313" key="7">
    <source>
        <dbReference type="Proteomes" id="UP001530400"/>
    </source>
</evidence>
<feature type="domain" description="Peptidase S1" evidence="5">
    <location>
        <begin position="52"/>
        <end position="288"/>
    </location>
</feature>
<protein>
    <recommendedName>
        <fullName evidence="5">Peptidase S1 domain-containing protein</fullName>
    </recommendedName>
</protein>
<dbReference type="InterPro" id="IPR043504">
    <property type="entry name" value="Peptidase_S1_PA_chymotrypsin"/>
</dbReference>
<dbReference type="SMART" id="SM00020">
    <property type="entry name" value="Tryp_SPc"/>
    <property type="match status" value="1"/>
</dbReference>
<dbReference type="EMBL" id="JALLPJ020001243">
    <property type="protein sequence ID" value="KAL3773200.1"/>
    <property type="molecule type" value="Genomic_DNA"/>
</dbReference>
<dbReference type="PANTHER" id="PTHR24276">
    <property type="entry name" value="POLYSERASE-RELATED"/>
    <property type="match status" value="1"/>
</dbReference>
<dbReference type="InterPro" id="IPR018114">
    <property type="entry name" value="TRYPSIN_HIS"/>
</dbReference>
<accession>A0ABD3NB08</accession>
<keyword evidence="3" id="KW-1015">Disulfide bond</keyword>
<evidence type="ECO:0000259" key="5">
    <source>
        <dbReference type="PROSITE" id="PS50240"/>
    </source>
</evidence>
<dbReference type="AlphaFoldDB" id="A0ABD3NB08"/>
<dbReference type="CDD" id="cd00190">
    <property type="entry name" value="Tryp_SPc"/>
    <property type="match status" value="1"/>
</dbReference>
<dbReference type="PANTHER" id="PTHR24276:SF91">
    <property type="entry name" value="AT26814P-RELATED"/>
    <property type="match status" value="1"/>
</dbReference>
<dbReference type="Gene3D" id="2.40.10.10">
    <property type="entry name" value="Trypsin-like serine proteases"/>
    <property type="match status" value="1"/>
</dbReference>
<dbReference type="InterPro" id="IPR033116">
    <property type="entry name" value="TRYPSIN_SER"/>
</dbReference>
<evidence type="ECO:0000256" key="1">
    <source>
        <dbReference type="ARBA" id="ARBA00007664"/>
    </source>
</evidence>
<dbReference type="Pfam" id="PF00089">
    <property type="entry name" value="Trypsin"/>
    <property type="match status" value="1"/>
</dbReference>
<evidence type="ECO:0000256" key="4">
    <source>
        <dbReference type="RuleBase" id="RU363034"/>
    </source>
</evidence>